<reference evidence="1 2" key="1">
    <citation type="submission" date="2015-11" db="EMBL/GenBank/DDBJ databases">
        <title>Draft Genome Sequence of the Strain BR 10303 (Bradyrhizobium sp.) isolated from nodules of Centrolobium paraense.</title>
        <authorList>
            <person name="Zelli J.E."/>
            <person name="Simoes-Araujo J.L."/>
            <person name="Barauna A.C."/>
            <person name="Silva K."/>
        </authorList>
    </citation>
    <scope>NUCLEOTIDE SEQUENCE [LARGE SCALE GENOMIC DNA]</scope>
    <source>
        <strain evidence="1 2">BR 10303</strain>
    </source>
</reference>
<accession>A0A109K4G5</accession>
<protein>
    <submittedName>
        <fullName evidence="1">Uncharacterized protein</fullName>
    </submittedName>
</protein>
<dbReference type="AlphaFoldDB" id="A0A109K4G5"/>
<organism evidence="1 2">
    <name type="scientific">Bradyrhizobium macuxiense</name>
    <dbReference type="NCBI Taxonomy" id="1755647"/>
    <lineage>
        <taxon>Bacteria</taxon>
        <taxon>Pseudomonadati</taxon>
        <taxon>Pseudomonadota</taxon>
        <taxon>Alphaproteobacteria</taxon>
        <taxon>Hyphomicrobiales</taxon>
        <taxon>Nitrobacteraceae</taxon>
        <taxon>Bradyrhizobium</taxon>
    </lineage>
</organism>
<dbReference type="EMBL" id="LNCU01000014">
    <property type="protein sequence ID" value="KWV60639.1"/>
    <property type="molecule type" value="Genomic_DNA"/>
</dbReference>
<name>A0A109K4G5_9BRAD</name>
<evidence type="ECO:0000313" key="1">
    <source>
        <dbReference type="EMBL" id="KWV60639.1"/>
    </source>
</evidence>
<evidence type="ECO:0000313" key="2">
    <source>
        <dbReference type="Proteomes" id="UP000057737"/>
    </source>
</evidence>
<proteinExistence type="predicted"/>
<dbReference type="OrthoDB" id="8243307at2"/>
<dbReference type="RefSeq" id="WP_066500106.1">
    <property type="nucleotide sequence ID" value="NZ_LNCU01000014.1"/>
</dbReference>
<gene>
    <name evidence="1" type="ORF">AS156_28460</name>
</gene>
<keyword evidence="2" id="KW-1185">Reference proteome</keyword>
<sequence>MPINRLLKAGKYTPEEIELLNKAFDLALRSMGLVDRNDPLCEMIARKIIEAGSTITGDPKEIADVAVTRIGLR</sequence>
<comment type="caution">
    <text evidence="1">The sequence shown here is derived from an EMBL/GenBank/DDBJ whole genome shotgun (WGS) entry which is preliminary data.</text>
</comment>
<dbReference type="Proteomes" id="UP000057737">
    <property type="component" value="Unassembled WGS sequence"/>
</dbReference>